<dbReference type="Pfam" id="PF13578">
    <property type="entry name" value="Methyltransf_24"/>
    <property type="match status" value="1"/>
</dbReference>
<dbReference type="EMBL" id="SJPT01000001">
    <property type="protein sequence ID" value="TWU26351.1"/>
    <property type="molecule type" value="Genomic_DNA"/>
</dbReference>
<evidence type="ECO:0000313" key="2">
    <source>
        <dbReference type="EMBL" id="TWU26351.1"/>
    </source>
</evidence>
<organism evidence="2 3">
    <name type="scientific">Novipirellula galeiformis</name>
    <dbReference type="NCBI Taxonomy" id="2528004"/>
    <lineage>
        <taxon>Bacteria</taxon>
        <taxon>Pseudomonadati</taxon>
        <taxon>Planctomycetota</taxon>
        <taxon>Planctomycetia</taxon>
        <taxon>Pirellulales</taxon>
        <taxon>Pirellulaceae</taxon>
        <taxon>Novipirellula</taxon>
    </lineage>
</organism>
<dbReference type="OrthoDB" id="240750at2"/>
<dbReference type="Proteomes" id="UP000316304">
    <property type="component" value="Unassembled WGS sequence"/>
</dbReference>
<dbReference type="RefSeq" id="WP_146592719.1">
    <property type="nucleotide sequence ID" value="NZ_SJPT01000001.1"/>
</dbReference>
<protein>
    <recommendedName>
        <fullName evidence="4">Class I SAM-dependent methyltransferase</fullName>
    </recommendedName>
</protein>
<feature type="coiled-coil region" evidence="1">
    <location>
        <begin position="25"/>
        <end position="52"/>
    </location>
</feature>
<dbReference type="AlphaFoldDB" id="A0A5C6CSF3"/>
<evidence type="ECO:0000256" key="1">
    <source>
        <dbReference type="SAM" id="Coils"/>
    </source>
</evidence>
<sequence>MLTTIFAITGTILSVVVGVALQRKSRQWKGRLRDLEADRTELREAVSQLSHRVENQSSAPTLQTCMQRLDCLEHEARKPSVFAKYHPERLRLSDEVLTRMTPIHEQLDRVLFPHEQPLDDLDWMHKLKNKAFPYSLTDEEGLMLYKVIADNQLKSGYEIATAFGYSSFYLGMAFQATGGSLLSVDAYIEEAEEDFQYTEERAREHAESLRAALKNGTESDIPEGLRFARWGAEQLGIANIIDYQVGFSPLHVDELTQGREFDFAFIDGGHFGEQPVKDVESILGRLNPNRFVMAFHDTQCEAVAKAVHFACAKLSVPRITLRTRNQVVFLCRGIDTSALTRYQELTIRQTA</sequence>
<dbReference type="InterPro" id="IPR029063">
    <property type="entry name" value="SAM-dependent_MTases_sf"/>
</dbReference>
<reference evidence="2 3" key="1">
    <citation type="submission" date="2019-02" db="EMBL/GenBank/DDBJ databases">
        <title>Deep-cultivation of Planctomycetes and their phenomic and genomic characterization uncovers novel biology.</title>
        <authorList>
            <person name="Wiegand S."/>
            <person name="Jogler M."/>
            <person name="Boedeker C."/>
            <person name="Pinto D."/>
            <person name="Vollmers J."/>
            <person name="Rivas-Marin E."/>
            <person name="Kohn T."/>
            <person name="Peeters S.H."/>
            <person name="Heuer A."/>
            <person name="Rast P."/>
            <person name="Oberbeckmann S."/>
            <person name="Bunk B."/>
            <person name="Jeske O."/>
            <person name="Meyerdierks A."/>
            <person name="Storesund J.E."/>
            <person name="Kallscheuer N."/>
            <person name="Luecker S."/>
            <person name="Lage O.M."/>
            <person name="Pohl T."/>
            <person name="Merkel B.J."/>
            <person name="Hornburger P."/>
            <person name="Mueller R.-W."/>
            <person name="Bruemmer F."/>
            <person name="Labrenz M."/>
            <person name="Spormann A.M."/>
            <person name="Op Den Camp H."/>
            <person name="Overmann J."/>
            <person name="Amann R."/>
            <person name="Jetten M.S.M."/>
            <person name="Mascher T."/>
            <person name="Medema M.H."/>
            <person name="Devos D.P."/>
            <person name="Kaster A.-K."/>
            <person name="Ovreas L."/>
            <person name="Rohde M."/>
            <person name="Galperin M.Y."/>
            <person name="Jogler C."/>
        </authorList>
    </citation>
    <scope>NUCLEOTIDE SEQUENCE [LARGE SCALE GENOMIC DNA]</scope>
    <source>
        <strain evidence="2 3">Pla52o</strain>
    </source>
</reference>
<dbReference type="SUPFAM" id="SSF53335">
    <property type="entry name" value="S-adenosyl-L-methionine-dependent methyltransferases"/>
    <property type="match status" value="1"/>
</dbReference>
<evidence type="ECO:0000313" key="3">
    <source>
        <dbReference type="Proteomes" id="UP000316304"/>
    </source>
</evidence>
<keyword evidence="3" id="KW-1185">Reference proteome</keyword>
<evidence type="ECO:0008006" key="4">
    <source>
        <dbReference type="Google" id="ProtNLM"/>
    </source>
</evidence>
<keyword evidence="1" id="KW-0175">Coiled coil</keyword>
<gene>
    <name evidence="2" type="ORF">Pla52o_02040</name>
</gene>
<name>A0A5C6CSF3_9BACT</name>
<dbReference type="Gene3D" id="3.40.50.150">
    <property type="entry name" value="Vaccinia Virus protein VP39"/>
    <property type="match status" value="1"/>
</dbReference>
<proteinExistence type="predicted"/>
<accession>A0A5C6CSF3</accession>
<comment type="caution">
    <text evidence="2">The sequence shown here is derived from an EMBL/GenBank/DDBJ whole genome shotgun (WGS) entry which is preliminary data.</text>
</comment>